<sequence length="206" mass="22026">MATIPLTINDPPVTVDVNGSAFINQTLSGYMILTVQNLSPSRAQVLYSSGGSTPQPIDIPGGENAPYIVIQDWRADNLTVINVSPQDGTQVKVGIYGLGTPTTELYPGVTTTLDQYQSAGTKTQSQFMALQLAAPGSSQTALFFVFSVGKPVAYALNVNDPSGFPPGYITTPNNQTRIVNNWQGRNLFVINTSTDTGPREVRLDSL</sequence>
<evidence type="ECO:0000313" key="2">
    <source>
        <dbReference type="Proteomes" id="UP000009026"/>
    </source>
</evidence>
<dbReference type="KEGG" id="mym:A176_005257"/>
<keyword evidence="2" id="KW-1185">Reference proteome</keyword>
<reference evidence="1 2" key="1">
    <citation type="journal article" date="2016" name="PLoS ONE">
        <title>Complete Genome Sequence and Comparative Genomics of a Novel Myxobacterium Myxococcus hansupus.</title>
        <authorList>
            <person name="Sharma G."/>
            <person name="Narwani T."/>
            <person name="Subramanian S."/>
        </authorList>
    </citation>
    <scope>NUCLEOTIDE SEQUENCE [LARGE SCALE GENOMIC DNA]</scope>
    <source>
        <strain evidence="2">mixupus</strain>
    </source>
</reference>
<accession>A0A0H4X3X4</accession>
<dbReference type="EMBL" id="CP012109">
    <property type="protein sequence ID" value="AKQ68345.1"/>
    <property type="molecule type" value="Genomic_DNA"/>
</dbReference>
<name>A0A0H4X3X4_9BACT</name>
<dbReference type="STRING" id="1297742.A176_005257"/>
<dbReference type="Proteomes" id="UP000009026">
    <property type="component" value="Chromosome"/>
</dbReference>
<gene>
    <name evidence="1" type="ORF">A176_005257</name>
</gene>
<proteinExistence type="predicted"/>
<dbReference type="AlphaFoldDB" id="A0A0H4X3X4"/>
<organism evidence="1 2">
    <name type="scientific">Pseudomyxococcus hansupus</name>
    <dbReference type="NCBI Taxonomy" id="1297742"/>
    <lineage>
        <taxon>Bacteria</taxon>
        <taxon>Pseudomonadati</taxon>
        <taxon>Myxococcota</taxon>
        <taxon>Myxococcia</taxon>
        <taxon>Myxococcales</taxon>
        <taxon>Cystobacterineae</taxon>
        <taxon>Myxococcaceae</taxon>
        <taxon>Pseudomyxococcus</taxon>
    </lineage>
</organism>
<dbReference type="PATRIC" id="fig|1297742.4.peg.5340"/>
<dbReference type="RefSeq" id="WP_002633138.1">
    <property type="nucleotide sequence ID" value="NZ_CP012109.1"/>
</dbReference>
<protein>
    <submittedName>
        <fullName evidence="1">Uncharacterized protein</fullName>
    </submittedName>
</protein>
<evidence type="ECO:0000313" key="1">
    <source>
        <dbReference type="EMBL" id="AKQ68345.1"/>
    </source>
</evidence>